<dbReference type="PANTHER" id="PTHR43540">
    <property type="entry name" value="PEROXYUREIDOACRYLATE/UREIDOACRYLATE AMIDOHYDROLASE-RELATED"/>
    <property type="match status" value="1"/>
</dbReference>
<keyword evidence="5" id="KW-1185">Reference proteome</keyword>
<dbReference type="Pfam" id="PF00857">
    <property type="entry name" value="Isochorismatase"/>
    <property type="match status" value="1"/>
</dbReference>
<evidence type="ECO:0000256" key="1">
    <source>
        <dbReference type="ARBA" id="ARBA00006336"/>
    </source>
</evidence>
<feature type="domain" description="Isochorismatase-like" evidence="3">
    <location>
        <begin position="21"/>
        <end position="195"/>
    </location>
</feature>
<evidence type="ECO:0000256" key="2">
    <source>
        <dbReference type="ARBA" id="ARBA00022801"/>
    </source>
</evidence>
<dbReference type="AlphaFoldDB" id="A0AAD4N0H7"/>
<sequence>MVPPAATRHLTRDALYQPGETALLLVDMQKAFLNPPTEKPGAFNFGPYFYEHTSAVTVPNAVKVLKAARENGVEVLHTTIQSLTEDGRDRSLDHKLGGIHVGPTDPDADPVEPLAPKGDEIVIKKTSSGVFNSTNIDYILRNIGIKYLVIAGILTDQCVDMAVRDAADRGYFVTCISDACAAPTRERHEGALSAFGGYCWTTDSDTMAFTKNFIQEHLINVNHITPPVLEQLKGINLRQIYRMIDATNDGLVTPFEQWLQQLGLIPDYVRILENHLSIVL</sequence>
<dbReference type="CDD" id="cd00431">
    <property type="entry name" value="cysteine_hydrolases"/>
    <property type="match status" value="1"/>
</dbReference>
<dbReference type="SUPFAM" id="SSF52499">
    <property type="entry name" value="Isochorismatase-like hydrolases"/>
    <property type="match status" value="1"/>
</dbReference>
<protein>
    <submittedName>
        <fullName evidence="4">Isochorismatase family domain-containing protein</fullName>
    </submittedName>
</protein>
<name>A0AAD4N0H7_9BILA</name>
<organism evidence="4 5">
    <name type="scientific">Ditylenchus destructor</name>
    <dbReference type="NCBI Taxonomy" id="166010"/>
    <lineage>
        <taxon>Eukaryota</taxon>
        <taxon>Metazoa</taxon>
        <taxon>Ecdysozoa</taxon>
        <taxon>Nematoda</taxon>
        <taxon>Chromadorea</taxon>
        <taxon>Rhabditida</taxon>
        <taxon>Tylenchina</taxon>
        <taxon>Tylenchomorpha</taxon>
        <taxon>Sphaerularioidea</taxon>
        <taxon>Anguinidae</taxon>
        <taxon>Anguininae</taxon>
        <taxon>Ditylenchus</taxon>
    </lineage>
</organism>
<gene>
    <name evidence="4" type="ORF">DdX_10256</name>
</gene>
<dbReference type="InterPro" id="IPR000868">
    <property type="entry name" value="Isochorismatase-like_dom"/>
</dbReference>
<reference evidence="4" key="1">
    <citation type="submission" date="2022-01" db="EMBL/GenBank/DDBJ databases">
        <title>Genome Sequence Resource for Two Populations of Ditylenchus destructor, the Migratory Endoparasitic Phytonematode.</title>
        <authorList>
            <person name="Zhang H."/>
            <person name="Lin R."/>
            <person name="Xie B."/>
        </authorList>
    </citation>
    <scope>NUCLEOTIDE SEQUENCE</scope>
    <source>
        <strain evidence="4">BazhouSP</strain>
    </source>
</reference>
<dbReference type="EMBL" id="JAKKPZ010000022">
    <property type="protein sequence ID" value="KAI1711377.1"/>
    <property type="molecule type" value="Genomic_DNA"/>
</dbReference>
<dbReference type="InterPro" id="IPR036380">
    <property type="entry name" value="Isochorismatase-like_sf"/>
</dbReference>
<evidence type="ECO:0000259" key="3">
    <source>
        <dbReference type="Pfam" id="PF00857"/>
    </source>
</evidence>
<evidence type="ECO:0000313" key="4">
    <source>
        <dbReference type="EMBL" id="KAI1711377.1"/>
    </source>
</evidence>
<dbReference type="PANTHER" id="PTHR43540:SF1">
    <property type="entry name" value="ISOCHORISMATASE HYDROLASE"/>
    <property type="match status" value="1"/>
</dbReference>
<dbReference type="Gene3D" id="3.40.50.850">
    <property type="entry name" value="Isochorismatase-like"/>
    <property type="match status" value="1"/>
</dbReference>
<comment type="similarity">
    <text evidence="1">Belongs to the isochorismatase family.</text>
</comment>
<dbReference type="Proteomes" id="UP001201812">
    <property type="component" value="Unassembled WGS sequence"/>
</dbReference>
<dbReference type="InterPro" id="IPR050272">
    <property type="entry name" value="Isochorismatase-like_hydrls"/>
</dbReference>
<accession>A0AAD4N0H7</accession>
<keyword evidence="2" id="KW-0378">Hydrolase</keyword>
<comment type="caution">
    <text evidence="4">The sequence shown here is derived from an EMBL/GenBank/DDBJ whole genome shotgun (WGS) entry which is preliminary data.</text>
</comment>
<proteinExistence type="inferred from homology"/>
<dbReference type="GO" id="GO:0016787">
    <property type="term" value="F:hydrolase activity"/>
    <property type="evidence" value="ECO:0007669"/>
    <property type="project" value="UniProtKB-KW"/>
</dbReference>
<evidence type="ECO:0000313" key="5">
    <source>
        <dbReference type="Proteomes" id="UP001201812"/>
    </source>
</evidence>